<dbReference type="HOGENOM" id="CLU_022339_0_0_1"/>
<evidence type="ECO:0000313" key="2">
    <source>
        <dbReference type="EMBL" id="KIN02367.1"/>
    </source>
</evidence>
<gene>
    <name evidence="2" type="ORF">OIDMADRAFT_162507</name>
</gene>
<evidence type="ECO:0000313" key="3">
    <source>
        <dbReference type="Proteomes" id="UP000054321"/>
    </source>
</evidence>
<dbReference type="EMBL" id="KN832875">
    <property type="protein sequence ID" value="KIN02367.1"/>
    <property type="molecule type" value="Genomic_DNA"/>
</dbReference>
<accession>A0A0C3HJ34</accession>
<feature type="region of interest" description="Disordered" evidence="1">
    <location>
        <begin position="1"/>
        <end position="26"/>
    </location>
</feature>
<sequence>MEDGEDKENIIPPARPSSTPFPQQEIPEGDIQCMRHVEATDASSACSYTVAASTSALCNLPLEIHECILDHLFGVRLSASATTRASCAGRSKVLRGWSTALRHSRRRDVWELALVTEKWRQLIQERLYRHIKIKATRESVDQAMVWFERHPHLCRYVKHIEFWFPVFQQRSPATRTLRVLSTSNQQTPLLTVPQPGEPVAGPTYQTPNNNCTLEEVFGFVRYALPEACVLSLEGGERKKPPMVRQFRDPNSRFIPVLEKITTLVCKSQWNLIRTNEDFQNIAAALPNLTEWHGSYAKGKSKSYLCMGTILPRLPTHLTNLNLCLESDFRREAVSPSFWGKVCLTTHFCVGMAKAMPTLEHFAYTGRVCHTFFDTAASWSNPRTTRLKSIDIVVKNVCRATPQWNNGSGITDMSFILAFEALVISAVRALGKLTAVELLQIKFIDLDSIVPSLNPYFELKDNRCTGIWSDTIVEALNKARPTANFATKSDGLDDAVFFKDGQLLRPPPLAKPRPDSIKVSSYMTLCGGITIT</sequence>
<dbReference type="STRING" id="913774.A0A0C3HJ34"/>
<dbReference type="Proteomes" id="UP000054321">
    <property type="component" value="Unassembled WGS sequence"/>
</dbReference>
<keyword evidence="3" id="KW-1185">Reference proteome</keyword>
<reference evidence="3" key="2">
    <citation type="submission" date="2015-01" db="EMBL/GenBank/DDBJ databases">
        <title>Evolutionary Origins and Diversification of the Mycorrhizal Mutualists.</title>
        <authorList>
            <consortium name="DOE Joint Genome Institute"/>
            <consortium name="Mycorrhizal Genomics Consortium"/>
            <person name="Kohler A."/>
            <person name="Kuo A."/>
            <person name="Nagy L.G."/>
            <person name="Floudas D."/>
            <person name="Copeland A."/>
            <person name="Barry K.W."/>
            <person name="Cichocki N."/>
            <person name="Veneault-Fourrey C."/>
            <person name="LaButti K."/>
            <person name="Lindquist E.A."/>
            <person name="Lipzen A."/>
            <person name="Lundell T."/>
            <person name="Morin E."/>
            <person name="Murat C."/>
            <person name="Riley R."/>
            <person name="Ohm R."/>
            <person name="Sun H."/>
            <person name="Tunlid A."/>
            <person name="Henrissat B."/>
            <person name="Grigoriev I.V."/>
            <person name="Hibbett D.S."/>
            <person name="Martin F."/>
        </authorList>
    </citation>
    <scope>NUCLEOTIDE SEQUENCE [LARGE SCALE GENOMIC DNA]</scope>
    <source>
        <strain evidence="3">Zn</strain>
    </source>
</reference>
<proteinExistence type="predicted"/>
<reference evidence="2 3" key="1">
    <citation type="submission" date="2014-04" db="EMBL/GenBank/DDBJ databases">
        <authorList>
            <consortium name="DOE Joint Genome Institute"/>
            <person name="Kuo A."/>
            <person name="Martino E."/>
            <person name="Perotto S."/>
            <person name="Kohler A."/>
            <person name="Nagy L.G."/>
            <person name="Floudas D."/>
            <person name="Copeland A."/>
            <person name="Barry K.W."/>
            <person name="Cichocki N."/>
            <person name="Veneault-Fourrey C."/>
            <person name="LaButti K."/>
            <person name="Lindquist E.A."/>
            <person name="Lipzen A."/>
            <person name="Lundell T."/>
            <person name="Morin E."/>
            <person name="Murat C."/>
            <person name="Sun H."/>
            <person name="Tunlid A."/>
            <person name="Henrissat B."/>
            <person name="Grigoriev I.V."/>
            <person name="Hibbett D.S."/>
            <person name="Martin F."/>
            <person name="Nordberg H.P."/>
            <person name="Cantor M.N."/>
            <person name="Hua S.X."/>
        </authorList>
    </citation>
    <scope>NUCLEOTIDE SEQUENCE [LARGE SCALE GENOMIC DNA]</scope>
    <source>
        <strain evidence="2 3">Zn</strain>
    </source>
</reference>
<dbReference type="InParanoid" id="A0A0C3HJ34"/>
<dbReference type="AlphaFoldDB" id="A0A0C3HJ34"/>
<organism evidence="2 3">
    <name type="scientific">Oidiodendron maius (strain Zn)</name>
    <dbReference type="NCBI Taxonomy" id="913774"/>
    <lineage>
        <taxon>Eukaryota</taxon>
        <taxon>Fungi</taxon>
        <taxon>Dikarya</taxon>
        <taxon>Ascomycota</taxon>
        <taxon>Pezizomycotina</taxon>
        <taxon>Leotiomycetes</taxon>
        <taxon>Leotiomycetes incertae sedis</taxon>
        <taxon>Myxotrichaceae</taxon>
        <taxon>Oidiodendron</taxon>
    </lineage>
</organism>
<name>A0A0C3HJ34_OIDMZ</name>
<dbReference type="OrthoDB" id="5281682at2759"/>
<protein>
    <submittedName>
        <fullName evidence="2">Uncharacterized protein</fullName>
    </submittedName>
</protein>
<evidence type="ECO:0000256" key="1">
    <source>
        <dbReference type="SAM" id="MobiDB-lite"/>
    </source>
</evidence>